<sequence length="40" mass="4694">NFQPKFLKKFSNLHSIVKDAIESYHEEVRSGEFPGKDHSF</sequence>
<dbReference type="Proteomes" id="UP000644282">
    <property type="component" value="Unassembled WGS sequence"/>
</dbReference>
<feature type="non-terminal residue" evidence="6">
    <location>
        <position position="1"/>
    </location>
</feature>
<reference evidence="6" key="1">
    <citation type="submission" date="2020-10" db="EMBL/GenBank/DDBJ databases">
        <title>New Zealand Leptospira genomics.</title>
        <authorList>
            <person name="Wilkinson D.A."/>
            <person name="Nisa S."/>
            <person name="Moinet M."/>
            <person name="Benschop J."/>
        </authorList>
    </citation>
    <scope>NUCLEOTIDE SEQUENCE</scope>
    <source>
        <strain evidence="6">ESR8</strain>
    </source>
</reference>
<dbReference type="Pfam" id="PF02548">
    <property type="entry name" value="Pantoate_transf"/>
    <property type="match status" value="1"/>
</dbReference>
<dbReference type="RefSeq" id="WP_193826215.1">
    <property type="nucleotide sequence ID" value="NZ_JADDXF010000899.1"/>
</dbReference>
<dbReference type="Gene3D" id="3.20.20.60">
    <property type="entry name" value="Phosphoenolpyruvate-binding domains"/>
    <property type="match status" value="1"/>
</dbReference>
<accession>A0AA40WGR5</accession>
<evidence type="ECO:0000256" key="4">
    <source>
        <dbReference type="ARBA" id="ARBA00022655"/>
    </source>
</evidence>
<proteinExistence type="inferred from homology"/>
<comment type="similarity">
    <text evidence="1">Belongs to the PanB family.</text>
</comment>
<dbReference type="InterPro" id="IPR015813">
    <property type="entry name" value="Pyrv/PenolPyrv_kinase-like_dom"/>
</dbReference>
<dbReference type="GO" id="GO:0003864">
    <property type="term" value="F:3-methyl-2-oxobutanoate hydroxymethyltransferase activity"/>
    <property type="evidence" value="ECO:0007669"/>
    <property type="project" value="UniProtKB-EC"/>
</dbReference>
<name>A0AA40WGR5_LEPIR</name>
<dbReference type="InterPro" id="IPR003700">
    <property type="entry name" value="Pantoate_hydroxy_MeTrfase"/>
</dbReference>
<evidence type="ECO:0000256" key="3">
    <source>
        <dbReference type="ARBA" id="ARBA00012618"/>
    </source>
</evidence>
<protein>
    <recommendedName>
        <fullName evidence="3">3-methyl-2-oxobutanoate hydroxymethyltransferase</fullName>
        <ecNumber evidence="3">2.1.2.11</ecNumber>
    </recommendedName>
</protein>
<organism evidence="6 7">
    <name type="scientific">Leptospira interrogans serovar Pomona</name>
    <dbReference type="NCBI Taxonomy" id="44276"/>
    <lineage>
        <taxon>Bacteria</taxon>
        <taxon>Pseudomonadati</taxon>
        <taxon>Spirochaetota</taxon>
        <taxon>Spirochaetia</taxon>
        <taxon>Leptospirales</taxon>
        <taxon>Leptospiraceae</taxon>
        <taxon>Leptospira</taxon>
    </lineage>
</organism>
<dbReference type="EC" id="2.1.2.11" evidence="3"/>
<dbReference type="EMBL" id="JADDXF010000899">
    <property type="protein sequence ID" value="MBE8432653.1"/>
    <property type="molecule type" value="Genomic_DNA"/>
</dbReference>
<evidence type="ECO:0000256" key="1">
    <source>
        <dbReference type="ARBA" id="ARBA00008676"/>
    </source>
</evidence>
<dbReference type="InterPro" id="IPR040442">
    <property type="entry name" value="Pyrv_kinase-like_dom_sf"/>
</dbReference>
<evidence type="ECO:0000256" key="5">
    <source>
        <dbReference type="ARBA" id="ARBA00022679"/>
    </source>
</evidence>
<evidence type="ECO:0000256" key="2">
    <source>
        <dbReference type="ARBA" id="ARBA00011424"/>
    </source>
</evidence>
<dbReference type="AlphaFoldDB" id="A0AA40WGR5"/>
<keyword evidence="4" id="KW-0566">Pantothenate biosynthesis</keyword>
<evidence type="ECO:0000313" key="7">
    <source>
        <dbReference type="Proteomes" id="UP000644282"/>
    </source>
</evidence>
<dbReference type="SUPFAM" id="SSF51621">
    <property type="entry name" value="Phosphoenolpyruvate/pyruvate domain"/>
    <property type="match status" value="1"/>
</dbReference>
<comment type="caution">
    <text evidence="6">The sequence shown here is derived from an EMBL/GenBank/DDBJ whole genome shotgun (WGS) entry which is preliminary data.</text>
</comment>
<evidence type="ECO:0000313" key="6">
    <source>
        <dbReference type="EMBL" id="MBE8432653.1"/>
    </source>
</evidence>
<dbReference type="GO" id="GO:0015940">
    <property type="term" value="P:pantothenate biosynthetic process"/>
    <property type="evidence" value="ECO:0007669"/>
    <property type="project" value="UniProtKB-KW"/>
</dbReference>
<gene>
    <name evidence="6" type="ORF">IQB77_23580</name>
</gene>
<keyword evidence="5" id="KW-0808">Transferase</keyword>
<comment type="subunit">
    <text evidence="2">Homodecamer; pentamer of dimers.</text>
</comment>